<evidence type="ECO:0000313" key="5">
    <source>
        <dbReference type="EMBL" id="GCC49646.1"/>
    </source>
</evidence>
<dbReference type="SUPFAM" id="SSF51690">
    <property type="entry name" value="Nicotinate/Quinolinate PRTase C-terminal domain-like"/>
    <property type="match status" value="1"/>
</dbReference>
<organism evidence="5 6">
    <name type="scientific">Chiloscyllium punctatum</name>
    <name type="common">Brownbanded bambooshark</name>
    <name type="synonym">Hemiscyllium punctatum</name>
    <dbReference type="NCBI Taxonomy" id="137246"/>
    <lineage>
        <taxon>Eukaryota</taxon>
        <taxon>Metazoa</taxon>
        <taxon>Chordata</taxon>
        <taxon>Craniata</taxon>
        <taxon>Vertebrata</taxon>
        <taxon>Chondrichthyes</taxon>
        <taxon>Elasmobranchii</taxon>
        <taxon>Galeomorphii</taxon>
        <taxon>Galeoidea</taxon>
        <taxon>Orectolobiformes</taxon>
        <taxon>Hemiscylliidae</taxon>
        <taxon>Chiloscyllium</taxon>
    </lineage>
</organism>
<dbReference type="GO" id="GO:0009435">
    <property type="term" value="P:NAD+ biosynthetic process"/>
    <property type="evidence" value="ECO:0007669"/>
    <property type="project" value="UniProtKB-UniPathway"/>
</dbReference>
<dbReference type="AlphaFoldDB" id="A0A401U465"/>
<dbReference type="GO" id="GO:0005737">
    <property type="term" value="C:cytoplasm"/>
    <property type="evidence" value="ECO:0007669"/>
    <property type="project" value="TreeGrafter"/>
</dbReference>
<dbReference type="Gene3D" id="3.20.20.70">
    <property type="entry name" value="Aldolase class I"/>
    <property type="match status" value="1"/>
</dbReference>
<dbReference type="InterPro" id="IPR002638">
    <property type="entry name" value="Quinolinate_PRibosylTrfase_C"/>
</dbReference>
<comment type="pathway">
    <text evidence="1">Cofactor biosynthesis; NAD(+) biosynthesis.</text>
</comment>
<keyword evidence="3" id="KW-0808">Transferase</keyword>
<dbReference type="GO" id="GO:0004514">
    <property type="term" value="F:nicotinate-nucleotide diphosphorylase (carboxylating) activity"/>
    <property type="evidence" value="ECO:0007669"/>
    <property type="project" value="InterPro"/>
</dbReference>
<protein>
    <recommendedName>
        <fullName evidence="4">Quinolinate phosphoribosyl transferase C-terminal domain-containing protein</fullName>
    </recommendedName>
</protein>
<dbReference type="InterPro" id="IPR036068">
    <property type="entry name" value="Nicotinate_pribotase-like_C"/>
</dbReference>
<comment type="similarity">
    <text evidence="2">Belongs to the NadC/ModD family.</text>
</comment>
<dbReference type="Proteomes" id="UP000287033">
    <property type="component" value="Unassembled WGS sequence"/>
</dbReference>
<dbReference type="UniPathway" id="UPA00253"/>
<name>A0A401U465_CHIPU</name>
<evidence type="ECO:0000256" key="3">
    <source>
        <dbReference type="ARBA" id="ARBA00022676"/>
    </source>
</evidence>
<gene>
    <name evidence="5" type="ORF">chiPu_0033874</name>
</gene>
<dbReference type="InterPro" id="IPR013785">
    <property type="entry name" value="Aldolase_TIM"/>
</dbReference>
<evidence type="ECO:0000259" key="4">
    <source>
        <dbReference type="Pfam" id="PF01729"/>
    </source>
</evidence>
<dbReference type="Pfam" id="PF01729">
    <property type="entry name" value="QRPTase_C"/>
    <property type="match status" value="1"/>
</dbReference>
<evidence type="ECO:0000256" key="2">
    <source>
        <dbReference type="ARBA" id="ARBA00009400"/>
    </source>
</evidence>
<dbReference type="GO" id="GO:0034213">
    <property type="term" value="P:quinolinate catabolic process"/>
    <property type="evidence" value="ECO:0007669"/>
    <property type="project" value="TreeGrafter"/>
</dbReference>
<comment type="caution">
    <text evidence="5">The sequence shown here is derived from an EMBL/GenBank/DDBJ whole genome shotgun (WGS) entry which is preliminary data.</text>
</comment>
<dbReference type="InterPro" id="IPR027277">
    <property type="entry name" value="NadC/ModD"/>
</dbReference>
<dbReference type="InterPro" id="IPR037128">
    <property type="entry name" value="Quinolinate_PRibosylTase_N_sf"/>
</dbReference>
<evidence type="ECO:0000313" key="6">
    <source>
        <dbReference type="Proteomes" id="UP000287033"/>
    </source>
</evidence>
<sequence length="76" mass="8003">MLGERAALNCLARASGVATASWGSVREAEGAGWGGRLAGTRKTTPGFRLVEKYAMMVGGVASHRYDLSGMLMVKDN</sequence>
<dbReference type="OrthoDB" id="10067394at2759"/>
<dbReference type="Gene3D" id="3.90.1170.20">
    <property type="entry name" value="Quinolinate phosphoribosyl transferase, N-terminal domain"/>
    <property type="match status" value="1"/>
</dbReference>
<keyword evidence="6" id="KW-1185">Reference proteome</keyword>
<dbReference type="STRING" id="137246.A0A401U465"/>
<dbReference type="PANTHER" id="PTHR32179">
    <property type="entry name" value="NICOTINATE-NUCLEOTIDE PYROPHOSPHORYLASE [CARBOXYLATING]"/>
    <property type="match status" value="1"/>
</dbReference>
<keyword evidence="3" id="KW-0328">Glycosyltransferase</keyword>
<reference evidence="5 6" key="1">
    <citation type="journal article" date="2018" name="Nat. Ecol. Evol.">
        <title>Shark genomes provide insights into elasmobranch evolution and the origin of vertebrates.</title>
        <authorList>
            <person name="Hara Y"/>
            <person name="Yamaguchi K"/>
            <person name="Onimaru K"/>
            <person name="Kadota M"/>
            <person name="Koyanagi M"/>
            <person name="Keeley SD"/>
            <person name="Tatsumi K"/>
            <person name="Tanaka K"/>
            <person name="Motone F"/>
            <person name="Kageyama Y"/>
            <person name="Nozu R"/>
            <person name="Adachi N"/>
            <person name="Nishimura O"/>
            <person name="Nakagawa R"/>
            <person name="Tanegashima C"/>
            <person name="Kiyatake I"/>
            <person name="Matsumoto R"/>
            <person name="Murakumo K"/>
            <person name="Nishida K"/>
            <person name="Terakita A"/>
            <person name="Kuratani S"/>
            <person name="Sato K"/>
            <person name="Hyodo S Kuraku.S."/>
        </authorList>
    </citation>
    <scope>NUCLEOTIDE SEQUENCE [LARGE SCALE GENOMIC DNA]</scope>
</reference>
<feature type="non-terminal residue" evidence="5">
    <location>
        <position position="76"/>
    </location>
</feature>
<accession>A0A401U465</accession>
<evidence type="ECO:0000256" key="1">
    <source>
        <dbReference type="ARBA" id="ARBA00004790"/>
    </source>
</evidence>
<dbReference type="EMBL" id="BEZZ01274423">
    <property type="protein sequence ID" value="GCC49646.1"/>
    <property type="molecule type" value="Genomic_DNA"/>
</dbReference>
<proteinExistence type="inferred from homology"/>
<feature type="domain" description="Quinolinate phosphoribosyl transferase C-terminal" evidence="4">
    <location>
        <begin position="17"/>
        <end position="76"/>
    </location>
</feature>
<dbReference type="PANTHER" id="PTHR32179:SF3">
    <property type="entry name" value="NICOTINATE-NUCLEOTIDE PYROPHOSPHORYLASE [CARBOXYLATING]"/>
    <property type="match status" value="1"/>
</dbReference>